<organism evidence="3 4">
    <name type="scientific">Enterovirga aerilata</name>
    <dbReference type="NCBI Taxonomy" id="2730920"/>
    <lineage>
        <taxon>Bacteria</taxon>
        <taxon>Pseudomonadati</taxon>
        <taxon>Pseudomonadota</taxon>
        <taxon>Alphaproteobacteria</taxon>
        <taxon>Hyphomicrobiales</taxon>
        <taxon>Methylobacteriaceae</taxon>
        <taxon>Enterovirga</taxon>
    </lineage>
</organism>
<protein>
    <submittedName>
        <fullName evidence="3">SDR family oxidoreductase</fullName>
    </submittedName>
</protein>
<comment type="caution">
    <text evidence="3">The sequence shown here is derived from an EMBL/GenBank/DDBJ whole genome shotgun (WGS) entry which is preliminary data.</text>
</comment>
<proteinExistence type="inferred from homology"/>
<dbReference type="Pfam" id="PF13561">
    <property type="entry name" value="adh_short_C2"/>
    <property type="match status" value="1"/>
</dbReference>
<dbReference type="PANTHER" id="PTHR43639">
    <property type="entry name" value="OXIDOREDUCTASE, SHORT-CHAIN DEHYDROGENASE/REDUCTASE FAMILY (AFU_ORTHOLOGUE AFUA_5G02870)"/>
    <property type="match status" value="1"/>
</dbReference>
<accession>A0A849HW44</accession>
<comment type="similarity">
    <text evidence="1">Belongs to the short-chain dehydrogenases/reductases (SDR) family.</text>
</comment>
<dbReference type="EMBL" id="JABEPP010000001">
    <property type="protein sequence ID" value="NNM71322.1"/>
    <property type="molecule type" value="Genomic_DNA"/>
</dbReference>
<sequence length="257" mass="26655">MAAALVTGAARRIGLAIAEELARAGYDVALHCSPGSRREAEAAATRLASGGRRVAVVPGDLEDAAAPAAVVDAANAALGPLTLLVNSAALFEPDGAEAPDPDLLDRHFAVNLKAPVLLAAAFAAQVPDGIEASIVNIIDQRVLRPNPAYFSYTLSKSALWTATRTMAQAHAARRIRVNAVGPGPTAPNRHDGEDGMRAEVAGIPLARPVQAAEIAEAVLFLARARNVTGQLICVDGGQHLGWQTPDFLGAHRPQGTR</sequence>
<evidence type="ECO:0000313" key="4">
    <source>
        <dbReference type="Proteomes" id="UP000564885"/>
    </source>
</evidence>
<dbReference type="PANTHER" id="PTHR43639:SF1">
    <property type="entry name" value="SHORT-CHAIN DEHYDROGENASE_REDUCTASE FAMILY PROTEIN"/>
    <property type="match status" value="1"/>
</dbReference>
<dbReference type="NCBIfam" id="NF006597">
    <property type="entry name" value="PRK09134.1"/>
    <property type="match status" value="1"/>
</dbReference>
<dbReference type="InterPro" id="IPR002347">
    <property type="entry name" value="SDR_fam"/>
</dbReference>
<evidence type="ECO:0000256" key="2">
    <source>
        <dbReference type="ARBA" id="ARBA00023002"/>
    </source>
</evidence>
<evidence type="ECO:0000313" key="3">
    <source>
        <dbReference type="EMBL" id="NNM71322.1"/>
    </source>
</evidence>
<dbReference type="Proteomes" id="UP000564885">
    <property type="component" value="Unassembled WGS sequence"/>
</dbReference>
<keyword evidence="2" id="KW-0560">Oxidoreductase</keyword>
<dbReference type="SUPFAM" id="SSF51735">
    <property type="entry name" value="NAD(P)-binding Rossmann-fold domains"/>
    <property type="match status" value="1"/>
</dbReference>
<dbReference type="PRINTS" id="PR00081">
    <property type="entry name" value="GDHRDH"/>
</dbReference>
<dbReference type="GO" id="GO:0016491">
    <property type="term" value="F:oxidoreductase activity"/>
    <property type="evidence" value="ECO:0007669"/>
    <property type="project" value="UniProtKB-KW"/>
</dbReference>
<dbReference type="InterPro" id="IPR036291">
    <property type="entry name" value="NAD(P)-bd_dom_sf"/>
</dbReference>
<dbReference type="AlphaFoldDB" id="A0A849HW44"/>
<dbReference type="Gene3D" id="3.40.50.720">
    <property type="entry name" value="NAD(P)-binding Rossmann-like Domain"/>
    <property type="match status" value="1"/>
</dbReference>
<gene>
    <name evidence="3" type="ORF">HJG44_02795</name>
</gene>
<evidence type="ECO:0000256" key="1">
    <source>
        <dbReference type="ARBA" id="ARBA00006484"/>
    </source>
</evidence>
<name>A0A849HW44_9HYPH</name>
<reference evidence="3 4" key="1">
    <citation type="submission" date="2020-04" db="EMBL/GenBank/DDBJ databases">
        <title>Enterovirga sp. isolate from soil.</title>
        <authorList>
            <person name="Chea S."/>
            <person name="Kim D.-U."/>
        </authorList>
    </citation>
    <scope>NUCLEOTIDE SEQUENCE [LARGE SCALE GENOMIC DNA]</scope>
    <source>
        <strain evidence="3 4">DB1703</strain>
    </source>
</reference>
<keyword evidence="4" id="KW-1185">Reference proteome</keyword>